<keyword evidence="1 3" id="KW-0378">Hydrolase</keyword>
<proteinExistence type="predicted"/>
<dbReference type="InterPro" id="IPR049492">
    <property type="entry name" value="BD-FAE-like_dom"/>
</dbReference>
<dbReference type="EMBL" id="JBHLUK010000002">
    <property type="protein sequence ID" value="MFC0422577.1"/>
    <property type="molecule type" value="Genomic_DNA"/>
</dbReference>
<evidence type="ECO:0000259" key="2">
    <source>
        <dbReference type="Pfam" id="PF20434"/>
    </source>
</evidence>
<reference evidence="3 4" key="1">
    <citation type="submission" date="2024-09" db="EMBL/GenBank/DDBJ databases">
        <authorList>
            <person name="Sun Q."/>
            <person name="Mori K."/>
        </authorList>
    </citation>
    <scope>NUCLEOTIDE SEQUENCE [LARGE SCALE GENOMIC DNA]</scope>
    <source>
        <strain evidence="3 4">TBRC 4575</strain>
    </source>
</reference>
<keyword evidence="4" id="KW-1185">Reference proteome</keyword>
<comment type="caution">
    <text evidence="3">The sequence shown here is derived from an EMBL/GenBank/DDBJ whole genome shotgun (WGS) entry which is preliminary data.</text>
</comment>
<dbReference type="PANTHER" id="PTHR48081">
    <property type="entry name" value="AB HYDROLASE SUPERFAMILY PROTEIN C4A8.06C"/>
    <property type="match status" value="1"/>
</dbReference>
<evidence type="ECO:0000313" key="4">
    <source>
        <dbReference type="Proteomes" id="UP001589855"/>
    </source>
</evidence>
<feature type="domain" description="BD-FAE-like" evidence="2">
    <location>
        <begin position="49"/>
        <end position="189"/>
    </location>
</feature>
<protein>
    <submittedName>
        <fullName evidence="3">Alpha/beta hydrolase</fullName>
    </submittedName>
</protein>
<dbReference type="InterPro" id="IPR050300">
    <property type="entry name" value="GDXG_lipolytic_enzyme"/>
</dbReference>
<evidence type="ECO:0000256" key="1">
    <source>
        <dbReference type="ARBA" id="ARBA00022801"/>
    </source>
</evidence>
<dbReference type="GO" id="GO:0016787">
    <property type="term" value="F:hydrolase activity"/>
    <property type="evidence" value="ECO:0007669"/>
    <property type="project" value="UniProtKB-KW"/>
</dbReference>
<dbReference type="Pfam" id="PF20434">
    <property type="entry name" value="BD-FAE"/>
    <property type="match status" value="1"/>
</dbReference>
<dbReference type="SUPFAM" id="SSF53474">
    <property type="entry name" value="alpha/beta-Hydrolases"/>
    <property type="match status" value="1"/>
</dbReference>
<accession>A0ABV6K0E8</accession>
<dbReference type="InterPro" id="IPR029058">
    <property type="entry name" value="AB_hydrolase_fold"/>
</dbReference>
<name>A0ABV6K0E8_9LACO</name>
<dbReference type="RefSeq" id="WP_137643937.1">
    <property type="nucleotide sequence ID" value="NZ_BAABRM010000001.1"/>
</dbReference>
<dbReference type="Proteomes" id="UP001589855">
    <property type="component" value="Unassembled WGS sequence"/>
</dbReference>
<sequence>MTEEQTVAQLRRDFKASDDRRDAGLPTNVAGVRRYNDLAYGPKRPWHLLDLYVPTAAKRPLATIINIHGGGWCYGTKETYQFYGLDWARRGFAFVNPNYRLAPAVTFPAELDDVNCYVDWVVAHADEYHLDLNNVILMGDSAGGQMAEQYATILTNPQFRRLFGYSRPEMTVRALILNSAATELLRPDALAGAVRAYFPEKVVATHRAQLATESAIQAPFLPTFICTATADFLKPNALRLAALFKTRDIEHVYRCYGTAEQPRGHVFLIDQRDPLGQRAVDDEQTFIQAHLS</sequence>
<dbReference type="Gene3D" id="3.40.50.1820">
    <property type="entry name" value="alpha/beta hydrolase"/>
    <property type="match status" value="1"/>
</dbReference>
<evidence type="ECO:0000313" key="3">
    <source>
        <dbReference type="EMBL" id="MFC0422577.1"/>
    </source>
</evidence>
<gene>
    <name evidence="3" type="ORF">ACFFGS_00045</name>
</gene>
<organism evidence="3 4">
    <name type="scientific">Lactiplantibacillus plajomi</name>
    <dbReference type="NCBI Taxonomy" id="1457217"/>
    <lineage>
        <taxon>Bacteria</taxon>
        <taxon>Bacillati</taxon>
        <taxon>Bacillota</taxon>
        <taxon>Bacilli</taxon>
        <taxon>Lactobacillales</taxon>
        <taxon>Lactobacillaceae</taxon>
        <taxon>Lactiplantibacillus</taxon>
    </lineage>
</organism>